<reference evidence="2 3" key="1">
    <citation type="submission" date="2018-03" db="EMBL/GenBank/DDBJ databases">
        <title>Diversity of phytobeneficial traits revealed by whole-genome analysis of worldwide-isolated phenazine-producing Pseudomonas spp.</title>
        <authorList>
            <person name="Biessy A."/>
            <person name="Novinscak A."/>
            <person name="Blom J."/>
            <person name="Leger G."/>
            <person name="Thomashow L.S."/>
            <person name="Cazorla F.M."/>
            <person name="Josic D."/>
            <person name="Filion M."/>
        </authorList>
    </citation>
    <scope>NUCLEOTIDE SEQUENCE [LARGE SCALE GENOMIC DNA]</scope>
    <source>
        <strain evidence="2 3">B25</strain>
    </source>
</reference>
<proteinExistence type="predicted"/>
<evidence type="ECO:0000256" key="1">
    <source>
        <dbReference type="SAM" id="SignalP"/>
    </source>
</evidence>
<dbReference type="Pfam" id="PF12790">
    <property type="entry name" value="T6SS-SciN"/>
    <property type="match status" value="1"/>
</dbReference>
<organism evidence="2 3">
    <name type="scientific">Pseudomonas chlororaphis</name>
    <dbReference type="NCBI Taxonomy" id="587753"/>
    <lineage>
        <taxon>Bacteria</taxon>
        <taxon>Pseudomonadati</taxon>
        <taxon>Pseudomonadota</taxon>
        <taxon>Gammaproteobacteria</taxon>
        <taxon>Pseudomonadales</taxon>
        <taxon>Pseudomonadaceae</taxon>
        <taxon>Pseudomonas</taxon>
    </lineage>
</organism>
<dbReference type="NCBIfam" id="TIGR03352">
    <property type="entry name" value="VI_chp_3"/>
    <property type="match status" value="1"/>
</dbReference>
<keyword evidence="1" id="KW-0732">Signal</keyword>
<evidence type="ECO:0000313" key="2">
    <source>
        <dbReference type="EMBL" id="AZE49411.1"/>
    </source>
</evidence>
<dbReference type="AlphaFoldDB" id="A0A3G7TRB3"/>
<evidence type="ECO:0000313" key="3">
    <source>
        <dbReference type="Proteomes" id="UP000268048"/>
    </source>
</evidence>
<dbReference type="InterPro" id="IPR017734">
    <property type="entry name" value="T6SS_SciN"/>
</dbReference>
<dbReference type="Proteomes" id="UP000268048">
    <property type="component" value="Chromosome"/>
</dbReference>
<dbReference type="PANTHER" id="PTHR37625:SF4">
    <property type="entry name" value="OUTER MEMBRANE LIPOPROTEIN"/>
    <property type="match status" value="1"/>
</dbReference>
<gene>
    <name evidence="2" type="ORF">C4K04_3741</name>
</gene>
<dbReference type="RefSeq" id="WP_124321141.1">
    <property type="nucleotide sequence ID" value="NZ_CP027753.1"/>
</dbReference>
<dbReference type="PANTHER" id="PTHR37625">
    <property type="entry name" value="OUTER MEMBRANE LIPOPROTEIN-RELATED"/>
    <property type="match status" value="1"/>
</dbReference>
<sequence length="156" mass="16558">MPKFLLFATVLLLTACASSPPPPPAPTVVVMHIQAAADLNLSAGGQATPVRVRLYELKSGGAFSRADYFSLVNATGATLSADLVAQDELLIQPGQRLTLERTLDEQSRLLGLVVSYRELDSAVWRQMVSIPSNETTPLTVSLKARAISAAATKPAN</sequence>
<feature type="signal peptide" evidence="1">
    <location>
        <begin position="1"/>
        <end position="17"/>
    </location>
</feature>
<dbReference type="Gene3D" id="2.60.40.4150">
    <property type="entry name" value="Type VI secretion system, lipoprotein SciN"/>
    <property type="match status" value="1"/>
</dbReference>
<dbReference type="InterPro" id="IPR038706">
    <property type="entry name" value="Type_VI_SciN-like_sf"/>
</dbReference>
<dbReference type="PROSITE" id="PS51257">
    <property type="entry name" value="PROKAR_LIPOPROTEIN"/>
    <property type="match status" value="1"/>
</dbReference>
<protein>
    <submittedName>
        <fullName evidence="2">Type VI secretion lipoprotein/VasD</fullName>
    </submittedName>
</protein>
<accession>A0A3G7TRB3</accession>
<keyword evidence="2" id="KW-0449">Lipoprotein</keyword>
<feature type="chain" id="PRO_5018239144" evidence="1">
    <location>
        <begin position="18"/>
        <end position="156"/>
    </location>
</feature>
<dbReference type="EMBL" id="CP027753">
    <property type="protein sequence ID" value="AZE49411.1"/>
    <property type="molecule type" value="Genomic_DNA"/>
</dbReference>
<name>A0A3G7TRB3_9PSED</name>